<dbReference type="PANTHER" id="PTHR11815">
    <property type="entry name" value="SUCCINYL-COA SYNTHETASE BETA CHAIN"/>
    <property type="match status" value="1"/>
</dbReference>
<dbReference type="GO" id="GO:0006104">
    <property type="term" value="P:succinyl-CoA metabolic process"/>
    <property type="evidence" value="ECO:0007669"/>
    <property type="project" value="TreeGrafter"/>
</dbReference>
<dbReference type="GO" id="GO:0042709">
    <property type="term" value="C:succinate-CoA ligase complex"/>
    <property type="evidence" value="ECO:0007669"/>
    <property type="project" value="TreeGrafter"/>
</dbReference>
<keyword evidence="4" id="KW-0479">Metal-binding</keyword>
<dbReference type="InterPro" id="IPR013650">
    <property type="entry name" value="ATP-grasp_succ-CoA_synth-type"/>
</dbReference>
<evidence type="ECO:0000256" key="2">
    <source>
        <dbReference type="ARBA" id="ARBA00022532"/>
    </source>
</evidence>
<keyword evidence="7" id="KW-0460">Magnesium</keyword>
<dbReference type="InterPro" id="IPR016102">
    <property type="entry name" value="Succinyl-CoA_synth-like"/>
</dbReference>
<dbReference type="GO" id="GO:0046872">
    <property type="term" value="F:metal ion binding"/>
    <property type="evidence" value="ECO:0007669"/>
    <property type="project" value="UniProtKB-KW"/>
</dbReference>
<dbReference type="PROSITE" id="PS50975">
    <property type="entry name" value="ATP_GRASP"/>
    <property type="match status" value="1"/>
</dbReference>
<dbReference type="Pfam" id="PF00549">
    <property type="entry name" value="Ligase_CoA"/>
    <property type="match status" value="1"/>
</dbReference>
<dbReference type="GO" id="GO:0004775">
    <property type="term" value="F:succinate-CoA ligase (ADP-forming) activity"/>
    <property type="evidence" value="ECO:0007669"/>
    <property type="project" value="TreeGrafter"/>
</dbReference>
<keyword evidence="5" id="KW-0547">Nucleotide-binding</keyword>
<evidence type="ECO:0000259" key="8">
    <source>
        <dbReference type="PROSITE" id="PS50975"/>
    </source>
</evidence>
<gene>
    <name evidence="9" type="ORF">UFOPK2844_00397</name>
</gene>
<dbReference type="NCBIfam" id="NF001913">
    <property type="entry name" value="PRK00696.1"/>
    <property type="match status" value="1"/>
</dbReference>
<dbReference type="Gene3D" id="3.30.1490.20">
    <property type="entry name" value="ATP-grasp fold, A domain"/>
    <property type="match status" value="1"/>
</dbReference>
<organism evidence="9">
    <name type="scientific">freshwater metagenome</name>
    <dbReference type="NCBI Taxonomy" id="449393"/>
    <lineage>
        <taxon>unclassified sequences</taxon>
        <taxon>metagenomes</taxon>
        <taxon>ecological metagenomes</taxon>
    </lineage>
</organism>
<dbReference type="Gene3D" id="3.40.50.261">
    <property type="entry name" value="Succinyl-CoA synthetase domains"/>
    <property type="match status" value="1"/>
</dbReference>
<dbReference type="InterPro" id="IPR005811">
    <property type="entry name" value="SUCC_ACL_C"/>
</dbReference>
<keyword evidence="2" id="KW-0816">Tricarboxylic acid cycle</keyword>
<accession>A0A6J6TSM4</accession>
<dbReference type="Pfam" id="PF08442">
    <property type="entry name" value="ATP-grasp_2"/>
    <property type="match status" value="1"/>
</dbReference>
<dbReference type="AlphaFoldDB" id="A0A6J6TSM4"/>
<dbReference type="PANTHER" id="PTHR11815:SF10">
    <property type="entry name" value="SUCCINATE--COA LIGASE [GDP-FORMING] SUBUNIT BETA, MITOCHONDRIAL"/>
    <property type="match status" value="1"/>
</dbReference>
<evidence type="ECO:0000313" key="9">
    <source>
        <dbReference type="EMBL" id="CAB4750562.1"/>
    </source>
</evidence>
<dbReference type="InterPro" id="IPR017866">
    <property type="entry name" value="Succ-CoA_synthase_bsu_CS"/>
</dbReference>
<evidence type="ECO:0000256" key="6">
    <source>
        <dbReference type="ARBA" id="ARBA00022840"/>
    </source>
</evidence>
<evidence type="ECO:0000256" key="3">
    <source>
        <dbReference type="ARBA" id="ARBA00022598"/>
    </source>
</evidence>
<comment type="cofactor">
    <cofactor evidence="1">
        <name>Mg(2+)</name>
        <dbReference type="ChEBI" id="CHEBI:18420"/>
    </cofactor>
</comment>
<evidence type="ECO:0000256" key="4">
    <source>
        <dbReference type="ARBA" id="ARBA00022723"/>
    </source>
</evidence>
<dbReference type="InterPro" id="IPR013815">
    <property type="entry name" value="ATP_grasp_subdomain_1"/>
</dbReference>
<dbReference type="FunFam" id="3.40.50.261:FF:000007">
    <property type="entry name" value="Succinate--CoA ligase [ADP-forming] subunit beta"/>
    <property type="match status" value="1"/>
</dbReference>
<evidence type="ECO:0000256" key="7">
    <source>
        <dbReference type="ARBA" id="ARBA00022842"/>
    </source>
</evidence>
<keyword evidence="3" id="KW-0436">Ligase</keyword>
<dbReference type="NCBIfam" id="TIGR01016">
    <property type="entry name" value="sucCoAbeta"/>
    <property type="match status" value="1"/>
</dbReference>
<name>A0A6J6TSM4_9ZZZZ</name>
<dbReference type="Gene3D" id="3.30.470.20">
    <property type="entry name" value="ATP-grasp fold, B domain"/>
    <property type="match status" value="1"/>
</dbReference>
<protein>
    <submittedName>
        <fullName evidence="9">Unannotated protein</fullName>
    </submittedName>
</protein>
<sequence>MDLFEYQARDLFESHGVPVLGGAVAYTPEEAEAAAESMGGRVVVKAQVKVGGRGKAGGVKLAESASDAKEKATAILGMDIKGHIVNKVMIAQAAPIEAEYYLAILLDRANRNFLVMASVAGGMEIEEVAHKTPEKLARIGIDPNIGISKEKAREIVLAGQFPADVVDQVVDVLLKLWAAFVAEDATLMEINPLVKTSDGKVVALDGKVTLDDSADFRHLDHEALIDHASANPLEAAAKAKNLNYVKLDGQVGIIGNGAGLVMSTLDVVAYAGEKFNVKPANFLDIGGGASAQVMADGLGIILGDPDVRSVFVNVFGGITACDAVANGIVQALEMLGDKATKPIVVRLDGNNVLEGRRILNEAAHPLIQQVDTMDGAAARAAELAAK</sequence>
<proteinExistence type="inferred from homology"/>
<reference evidence="9" key="1">
    <citation type="submission" date="2020-05" db="EMBL/GenBank/DDBJ databases">
        <authorList>
            <person name="Chiriac C."/>
            <person name="Salcher M."/>
            <person name="Ghai R."/>
            <person name="Kavagutti S V."/>
        </authorList>
    </citation>
    <scope>NUCLEOTIDE SEQUENCE</scope>
</reference>
<dbReference type="HAMAP" id="MF_00558">
    <property type="entry name" value="Succ_CoA_beta"/>
    <property type="match status" value="1"/>
</dbReference>
<dbReference type="FunFam" id="3.30.1490.20:FF:000014">
    <property type="entry name" value="Succinate--CoA ligase [ADP-forming] subunit beta"/>
    <property type="match status" value="1"/>
</dbReference>
<dbReference type="PIRSF" id="PIRSF001554">
    <property type="entry name" value="SucCS_beta"/>
    <property type="match status" value="1"/>
</dbReference>
<feature type="domain" description="ATP-grasp" evidence="8">
    <location>
        <begin position="9"/>
        <end position="225"/>
    </location>
</feature>
<evidence type="ECO:0000256" key="5">
    <source>
        <dbReference type="ARBA" id="ARBA00022741"/>
    </source>
</evidence>
<evidence type="ECO:0000256" key="1">
    <source>
        <dbReference type="ARBA" id="ARBA00001946"/>
    </source>
</evidence>
<keyword evidence="6" id="KW-0067">ATP-binding</keyword>
<dbReference type="SUPFAM" id="SSF52210">
    <property type="entry name" value="Succinyl-CoA synthetase domains"/>
    <property type="match status" value="1"/>
</dbReference>
<dbReference type="InterPro" id="IPR011761">
    <property type="entry name" value="ATP-grasp"/>
</dbReference>
<dbReference type="SUPFAM" id="SSF56059">
    <property type="entry name" value="Glutathione synthetase ATP-binding domain-like"/>
    <property type="match status" value="1"/>
</dbReference>
<dbReference type="EMBL" id="CAEZZG010000004">
    <property type="protein sequence ID" value="CAB4750562.1"/>
    <property type="molecule type" value="Genomic_DNA"/>
</dbReference>
<dbReference type="FunFam" id="3.30.470.20:FF:000002">
    <property type="entry name" value="Succinate--CoA ligase [ADP-forming] subunit beta"/>
    <property type="match status" value="1"/>
</dbReference>
<dbReference type="InterPro" id="IPR005809">
    <property type="entry name" value="Succ_CoA_ligase-like_bsu"/>
</dbReference>
<dbReference type="GO" id="GO:0005524">
    <property type="term" value="F:ATP binding"/>
    <property type="evidence" value="ECO:0007669"/>
    <property type="project" value="UniProtKB-KW"/>
</dbReference>
<dbReference type="PROSITE" id="PS01217">
    <property type="entry name" value="SUCCINYL_COA_LIG_3"/>
    <property type="match status" value="1"/>
</dbReference>
<dbReference type="GO" id="GO:0005829">
    <property type="term" value="C:cytosol"/>
    <property type="evidence" value="ECO:0007669"/>
    <property type="project" value="TreeGrafter"/>
</dbReference>
<dbReference type="GO" id="GO:0006099">
    <property type="term" value="P:tricarboxylic acid cycle"/>
    <property type="evidence" value="ECO:0007669"/>
    <property type="project" value="UniProtKB-KW"/>
</dbReference>